<feature type="binding site" evidence="10 12">
    <location>
        <begin position="259"/>
        <end position="262"/>
    </location>
    <ligand>
        <name>substrate</name>
    </ligand>
</feature>
<feature type="binding site" evidence="10 13">
    <location>
        <position position="400"/>
    </location>
    <ligand>
        <name>Mn(2+)</name>
        <dbReference type="ChEBI" id="CHEBI:29035"/>
        <label>1</label>
    </ligand>
</feature>
<evidence type="ECO:0000256" key="7">
    <source>
        <dbReference type="ARBA" id="ARBA00023211"/>
    </source>
</evidence>
<dbReference type="InterPro" id="IPR036646">
    <property type="entry name" value="PGAM_B_sf"/>
</dbReference>
<feature type="binding site" evidence="10 13">
    <location>
        <position position="441"/>
    </location>
    <ligand>
        <name>Mn(2+)</name>
        <dbReference type="ChEBI" id="CHEBI:29035"/>
        <label>2</label>
    </ligand>
</feature>
<evidence type="ECO:0000313" key="16">
    <source>
        <dbReference type="EMBL" id="WMS85785.1"/>
    </source>
</evidence>
<dbReference type="Pfam" id="PF06415">
    <property type="entry name" value="iPGM_N"/>
    <property type="match status" value="1"/>
</dbReference>
<dbReference type="Gene3D" id="3.40.720.10">
    <property type="entry name" value="Alkaline Phosphatase, subunit A"/>
    <property type="match status" value="1"/>
</dbReference>
<dbReference type="PIRSF" id="PIRSF001492">
    <property type="entry name" value="IPGAM"/>
    <property type="match status" value="1"/>
</dbReference>
<feature type="binding site" evidence="10 12">
    <location>
        <begin position="155"/>
        <end position="156"/>
    </location>
    <ligand>
        <name>substrate</name>
    </ligand>
</feature>
<dbReference type="InterPro" id="IPR017850">
    <property type="entry name" value="Alkaline_phosphatase_core_sf"/>
</dbReference>
<dbReference type="InterPro" id="IPR006124">
    <property type="entry name" value="Metalloenzyme"/>
</dbReference>
<organism evidence="16 17">
    <name type="scientific">Pleionea litopenaei</name>
    <dbReference type="NCBI Taxonomy" id="3070815"/>
    <lineage>
        <taxon>Bacteria</taxon>
        <taxon>Pseudomonadati</taxon>
        <taxon>Pseudomonadota</taxon>
        <taxon>Gammaproteobacteria</taxon>
        <taxon>Oceanospirillales</taxon>
        <taxon>Pleioneaceae</taxon>
        <taxon>Pleionea</taxon>
    </lineage>
</organism>
<comment type="function">
    <text evidence="10">Catalyzes the interconversion of 2-phosphoglycerate and 3-phosphoglycerate.</text>
</comment>
<dbReference type="EC" id="5.4.2.12" evidence="4 10"/>
<feature type="active site" description="Phosphoserine intermediate" evidence="10 11">
    <location>
        <position position="64"/>
    </location>
</feature>
<reference evidence="16 17" key="1">
    <citation type="submission" date="2023-08" db="EMBL/GenBank/DDBJ databases">
        <title>Pleionea litopenaei sp. nov., isolated from stomach of juvenile Litopenaeus vannamei.</title>
        <authorList>
            <person name="Rho A.M."/>
            <person name="Hwang C.Y."/>
        </authorList>
    </citation>
    <scope>NUCLEOTIDE SEQUENCE [LARGE SCALE GENOMIC DNA]</scope>
    <source>
        <strain evidence="16 17">HL-JVS1</strain>
    </source>
</reference>
<comment type="similarity">
    <text evidence="3 10">Belongs to the BPG-independent phosphoglycerate mutase family.</text>
</comment>
<feature type="domain" description="Metalloenzyme" evidence="14">
    <location>
        <begin position="6"/>
        <end position="497"/>
    </location>
</feature>
<evidence type="ECO:0000259" key="15">
    <source>
        <dbReference type="Pfam" id="PF06415"/>
    </source>
</evidence>
<protein>
    <recommendedName>
        <fullName evidence="9 10">2,3-bisphosphoglycerate-independent phosphoglycerate mutase</fullName>
        <shortName evidence="10">BPG-independent PGAM</shortName>
        <shortName evidence="10">Phosphoglyceromutase</shortName>
        <shortName evidence="10">iPGM</shortName>
        <ecNumber evidence="4 10">5.4.2.12</ecNumber>
    </recommendedName>
</protein>
<comment type="cofactor">
    <cofactor evidence="10">
        <name>Mn(2+)</name>
        <dbReference type="ChEBI" id="CHEBI:29035"/>
    </cofactor>
    <text evidence="10">Binds 2 manganese ions per subunit.</text>
</comment>
<dbReference type="SUPFAM" id="SSF64158">
    <property type="entry name" value="2,3-Bisphosphoglycerate-independent phosphoglycerate mutase, substrate-binding domain"/>
    <property type="match status" value="1"/>
</dbReference>
<sequence>MNVKPKPMILLILDGWGYSEDPKNNAIMAAQTPNFDRLWQECPHTLISGSGLDVGLPSGQMGNSEVGHLNLGAGRVVYQDYTRITAAIEDGSFYDNATLVRAIEKAVATDNAVHIMGLLSPGGVHSHEEHIFAALKLAKLKGAKKVYLHAFLDGRDMPPRSAEASIKAAEQAIAELGIGQIASLSGRYFAMDRDQRWDRVEKAYRLMTEGEAEFSAATALEGLQMAYARDENDEFVQPTVIGEPVTIADGDSVIFMNYRADRARQITRAFVDPSFNGFERPRTIALNDFVMLTQYAADIQTSTAYPPLSHKNVLGEYLQTLGMKQLRIAETEKYAHVTFFFNGGVETPFDGEERKLIPSPQVATYDLQPEMNAPLMADEMVSAIKSQEYQVIIGNFANPDMVGHTGKFDATVKAIEAIDRCLGKIISALEEVGGELLLTADHGNAEKMADETTGQAHTAHTSGPVPFIYFGRPAEVVIDDGVLADVAPTLLTLMGLEVPKEMTGRPIMRVHS</sequence>
<proteinExistence type="inferred from homology"/>
<dbReference type="GO" id="GO:0006007">
    <property type="term" value="P:glucose catabolic process"/>
    <property type="evidence" value="ECO:0007669"/>
    <property type="project" value="InterPro"/>
</dbReference>
<dbReference type="Proteomes" id="UP001239782">
    <property type="component" value="Chromosome"/>
</dbReference>
<keyword evidence="7 10" id="KW-0464">Manganese</keyword>
<feature type="binding site" evidence="10 12">
    <location>
        <position position="333"/>
    </location>
    <ligand>
        <name>substrate</name>
    </ligand>
</feature>
<evidence type="ECO:0000256" key="9">
    <source>
        <dbReference type="ARBA" id="ARBA00071648"/>
    </source>
</evidence>
<feature type="binding site" evidence="10 13">
    <location>
        <position position="442"/>
    </location>
    <ligand>
        <name>Mn(2+)</name>
        <dbReference type="ChEBI" id="CHEBI:29035"/>
        <label>2</label>
    </ligand>
</feature>
<dbReference type="SUPFAM" id="SSF53649">
    <property type="entry name" value="Alkaline phosphatase-like"/>
    <property type="match status" value="1"/>
</dbReference>
<dbReference type="InterPro" id="IPR005995">
    <property type="entry name" value="Pgm_bpd_ind"/>
</dbReference>
<keyword evidence="8 10" id="KW-0413">Isomerase</keyword>
<dbReference type="EMBL" id="CP133548">
    <property type="protein sequence ID" value="WMS85785.1"/>
    <property type="molecule type" value="Genomic_DNA"/>
</dbReference>
<accession>A0AA51RQL4</accession>
<dbReference type="HAMAP" id="MF_01038">
    <property type="entry name" value="GpmI"/>
    <property type="match status" value="1"/>
</dbReference>
<evidence type="ECO:0000256" key="13">
    <source>
        <dbReference type="PIRSR" id="PIRSR001492-3"/>
    </source>
</evidence>
<dbReference type="Gene3D" id="3.40.1450.10">
    <property type="entry name" value="BPG-independent phosphoglycerate mutase, domain B"/>
    <property type="match status" value="1"/>
</dbReference>
<name>A0AA51RQL4_9GAMM</name>
<dbReference type="GO" id="GO:0005829">
    <property type="term" value="C:cytosol"/>
    <property type="evidence" value="ECO:0007669"/>
    <property type="project" value="TreeGrafter"/>
</dbReference>
<feature type="binding site" evidence="10 12">
    <location>
        <position position="187"/>
    </location>
    <ligand>
        <name>substrate</name>
    </ligand>
</feature>
<evidence type="ECO:0000256" key="11">
    <source>
        <dbReference type="PIRSR" id="PIRSR001492-1"/>
    </source>
</evidence>
<dbReference type="FunFam" id="3.40.1450.10:FF:000001">
    <property type="entry name" value="2,3-bisphosphoglycerate-independent phosphoglycerate mutase"/>
    <property type="match status" value="1"/>
</dbReference>
<feature type="binding site" evidence="10 12">
    <location>
        <position position="193"/>
    </location>
    <ligand>
        <name>substrate</name>
    </ligand>
</feature>
<dbReference type="CDD" id="cd16010">
    <property type="entry name" value="iPGM"/>
    <property type="match status" value="1"/>
</dbReference>
<gene>
    <name evidence="10 16" type="primary">gpmI</name>
    <name evidence="16" type="ORF">Q9312_11215</name>
</gene>
<evidence type="ECO:0000256" key="8">
    <source>
        <dbReference type="ARBA" id="ARBA00023235"/>
    </source>
</evidence>
<dbReference type="GO" id="GO:0030145">
    <property type="term" value="F:manganese ion binding"/>
    <property type="evidence" value="ECO:0007669"/>
    <property type="project" value="UniProtKB-UniRule"/>
</dbReference>
<dbReference type="Pfam" id="PF01676">
    <property type="entry name" value="Metalloenzyme"/>
    <property type="match status" value="1"/>
</dbReference>
<feature type="binding site" evidence="10 13">
    <location>
        <position position="14"/>
    </location>
    <ligand>
        <name>Mn(2+)</name>
        <dbReference type="ChEBI" id="CHEBI:29035"/>
        <label>2</label>
    </ligand>
</feature>
<keyword evidence="6 10" id="KW-0324">Glycolysis</keyword>
<comment type="pathway">
    <text evidence="2 10">Carbohydrate degradation; glycolysis; pyruvate from D-glyceraldehyde 3-phosphate: step 3/5.</text>
</comment>
<evidence type="ECO:0000256" key="3">
    <source>
        <dbReference type="ARBA" id="ARBA00008819"/>
    </source>
</evidence>
<dbReference type="InterPro" id="IPR011258">
    <property type="entry name" value="BPG-indep_PGM_N"/>
</dbReference>
<keyword evidence="17" id="KW-1185">Reference proteome</keyword>
<evidence type="ECO:0000256" key="10">
    <source>
        <dbReference type="HAMAP-Rule" id="MF_01038"/>
    </source>
</evidence>
<comment type="subunit">
    <text evidence="10">Monomer.</text>
</comment>
<evidence type="ECO:0000256" key="2">
    <source>
        <dbReference type="ARBA" id="ARBA00004798"/>
    </source>
</evidence>
<feature type="binding site" evidence="10 12">
    <location>
        <position position="125"/>
    </location>
    <ligand>
        <name>substrate</name>
    </ligand>
</feature>
<feature type="domain" description="BPG-independent PGAM N-terminal" evidence="15">
    <location>
        <begin position="84"/>
        <end position="296"/>
    </location>
</feature>
<feature type="binding site" evidence="10 13">
    <location>
        <position position="404"/>
    </location>
    <ligand>
        <name>Mn(2+)</name>
        <dbReference type="ChEBI" id="CHEBI:29035"/>
        <label>1</label>
    </ligand>
</feature>
<dbReference type="PANTHER" id="PTHR31637">
    <property type="entry name" value="2,3-BISPHOSPHOGLYCERATE-INDEPENDENT PHOSPHOGLYCERATE MUTASE"/>
    <property type="match status" value="1"/>
</dbReference>
<evidence type="ECO:0000256" key="5">
    <source>
        <dbReference type="ARBA" id="ARBA00022723"/>
    </source>
</evidence>
<evidence type="ECO:0000259" key="14">
    <source>
        <dbReference type="Pfam" id="PF01676"/>
    </source>
</evidence>
<dbReference type="AlphaFoldDB" id="A0AA51RQL4"/>
<feature type="binding site" evidence="10 13">
    <location>
        <position position="460"/>
    </location>
    <ligand>
        <name>Mn(2+)</name>
        <dbReference type="ChEBI" id="CHEBI:29035"/>
        <label>1</label>
    </ligand>
</feature>
<evidence type="ECO:0000256" key="12">
    <source>
        <dbReference type="PIRSR" id="PIRSR001492-2"/>
    </source>
</evidence>
<dbReference type="KEGG" id="plei:Q9312_11215"/>
<evidence type="ECO:0000256" key="6">
    <source>
        <dbReference type="ARBA" id="ARBA00023152"/>
    </source>
</evidence>
<comment type="catalytic activity">
    <reaction evidence="1 10">
        <text>(2R)-2-phosphoglycerate = (2R)-3-phosphoglycerate</text>
        <dbReference type="Rhea" id="RHEA:15901"/>
        <dbReference type="ChEBI" id="CHEBI:58272"/>
        <dbReference type="ChEBI" id="CHEBI:58289"/>
        <dbReference type="EC" id="5.4.2.12"/>
    </reaction>
</comment>
<dbReference type="RefSeq" id="WP_309200938.1">
    <property type="nucleotide sequence ID" value="NZ_CP133548.1"/>
</dbReference>
<dbReference type="NCBIfam" id="TIGR01307">
    <property type="entry name" value="pgm_bpd_ind"/>
    <property type="match status" value="1"/>
</dbReference>
<evidence type="ECO:0000256" key="4">
    <source>
        <dbReference type="ARBA" id="ARBA00012026"/>
    </source>
</evidence>
<dbReference type="PANTHER" id="PTHR31637:SF0">
    <property type="entry name" value="2,3-BISPHOSPHOGLYCERATE-INDEPENDENT PHOSPHOGLYCERATE MUTASE"/>
    <property type="match status" value="1"/>
</dbReference>
<keyword evidence="5 10" id="KW-0479">Metal-binding</keyword>
<feature type="binding site" evidence="10 13">
    <location>
        <position position="64"/>
    </location>
    <ligand>
        <name>Mn(2+)</name>
        <dbReference type="ChEBI" id="CHEBI:29035"/>
        <label>2</label>
    </ligand>
</feature>
<dbReference type="GO" id="GO:0004619">
    <property type="term" value="F:phosphoglycerate mutase activity"/>
    <property type="evidence" value="ECO:0007669"/>
    <property type="project" value="UniProtKB-UniRule"/>
</dbReference>
<evidence type="ECO:0000313" key="17">
    <source>
        <dbReference type="Proteomes" id="UP001239782"/>
    </source>
</evidence>
<evidence type="ECO:0000256" key="1">
    <source>
        <dbReference type="ARBA" id="ARBA00000370"/>
    </source>
</evidence>
<dbReference type="GO" id="GO:0006096">
    <property type="term" value="P:glycolytic process"/>
    <property type="evidence" value="ECO:0007669"/>
    <property type="project" value="UniProtKB-UniRule"/>
</dbReference>